<proteinExistence type="predicted"/>
<feature type="region of interest" description="Disordered" evidence="1">
    <location>
        <begin position="19"/>
        <end position="75"/>
    </location>
</feature>
<gene>
    <name evidence="3" type="ORF">HannXRQ_Chr16g0522181</name>
    <name evidence="2" type="ORF">HanXRQr2_Chr09g0400681</name>
</gene>
<dbReference type="Proteomes" id="UP000215914">
    <property type="component" value="Chromosome 16"/>
</dbReference>
<dbReference type="EMBL" id="MNCJ02000324">
    <property type="protein sequence ID" value="KAF5791962.1"/>
    <property type="molecule type" value="Genomic_DNA"/>
</dbReference>
<dbReference type="AlphaFoldDB" id="A0A251S182"/>
<dbReference type="Gramene" id="mRNA:HanXRQr2_Chr09g0400681">
    <property type="protein sequence ID" value="CDS:HanXRQr2_Chr09g0400681.1"/>
    <property type="gene ID" value="HanXRQr2_Chr09g0400681"/>
</dbReference>
<name>A0A251S182_HELAN</name>
<reference evidence="2" key="3">
    <citation type="submission" date="2020-06" db="EMBL/GenBank/DDBJ databases">
        <title>Helianthus annuus Genome sequencing and assembly Release 2.</title>
        <authorList>
            <person name="Gouzy J."/>
            <person name="Langlade N."/>
            <person name="Munos S."/>
        </authorList>
    </citation>
    <scope>NUCLEOTIDE SEQUENCE</scope>
    <source>
        <tissue evidence="2">Leaves</tissue>
    </source>
</reference>
<evidence type="ECO:0000313" key="4">
    <source>
        <dbReference type="Proteomes" id="UP000215914"/>
    </source>
</evidence>
<evidence type="ECO:0000313" key="3">
    <source>
        <dbReference type="EMBL" id="OTF92465.1"/>
    </source>
</evidence>
<accession>A0A251S182</accession>
<dbReference type="InParanoid" id="A0A251S182"/>
<feature type="compositionally biased region" description="Basic and acidic residues" evidence="1">
    <location>
        <begin position="57"/>
        <end position="75"/>
    </location>
</feature>
<organism evidence="3 4">
    <name type="scientific">Helianthus annuus</name>
    <name type="common">Common sunflower</name>
    <dbReference type="NCBI Taxonomy" id="4232"/>
    <lineage>
        <taxon>Eukaryota</taxon>
        <taxon>Viridiplantae</taxon>
        <taxon>Streptophyta</taxon>
        <taxon>Embryophyta</taxon>
        <taxon>Tracheophyta</taxon>
        <taxon>Spermatophyta</taxon>
        <taxon>Magnoliopsida</taxon>
        <taxon>eudicotyledons</taxon>
        <taxon>Gunneridae</taxon>
        <taxon>Pentapetalae</taxon>
        <taxon>asterids</taxon>
        <taxon>campanulids</taxon>
        <taxon>Asterales</taxon>
        <taxon>Asteraceae</taxon>
        <taxon>Asteroideae</taxon>
        <taxon>Heliantheae alliance</taxon>
        <taxon>Heliantheae</taxon>
        <taxon>Helianthus</taxon>
    </lineage>
</organism>
<keyword evidence="4" id="KW-1185">Reference proteome</keyword>
<reference evidence="3" key="2">
    <citation type="submission" date="2017-02" db="EMBL/GenBank/DDBJ databases">
        <title>Sunflower complete genome.</title>
        <authorList>
            <person name="Langlade N."/>
            <person name="Munos S."/>
        </authorList>
    </citation>
    <scope>NUCLEOTIDE SEQUENCE [LARGE SCALE GENOMIC DNA]</scope>
    <source>
        <tissue evidence="3">Leaves</tissue>
    </source>
</reference>
<feature type="compositionally biased region" description="Low complexity" evidence="1">
    <location>
        <begin position="19"/>
        <end position="29"/>
    </location>
</feature>
<evidence type="ECO:0000313" key="2">
    <source>
        <dbReference type="EMBL" id="KAF5791962.1"/>
    </source>
</evidence>
<reference evidence="2 4" key="1">
    <citation type="journal article" date="2017" name="Nature">
        <title>The sunflower genome provides insights into oil metabolism, flowering and Asterid evolution.</title>
        <authorList>
            <person name="Badouin H."/>
            <person name="Gouzy J."/>
            <person name="Grassa C.J."/>
            <person name="Murat F."/>
            <person name="Staton S.E."/>
            <person name="Cottret L."/>
            <person name="Lelandais-Briere C."/>
            <person name="Owens G.L."/>
            <person name="Carrere S."/>
            <person name="Mayjonade B."/>
            <person name="Legrand L."/>
            <person name="Gill N."/>
            <person name="Kane N.C."/>
            <person name="Bowers J.E."/>
            <person name="Hubner S."/>
            <person name="Bellec A."/>
            <person name="Berard A."/>
            <person name="Berges H."/>
            <person name="Blanchet N."/>
            <person name="Boniface M.C."/>
            <person name="Brunel D."/>
            <person name="Catrice O."/>
            <person name="Chaidir N."/>
            <person name="Claudel C."/>
            <person name="Donnadieu C."/>
            <person name="Faraut T."/>
            <person name="Fievet G."/>
            <person name="Helmstetter N."/>
            <person name="King M."/>
            <person name="Knapp S.J."/>
            <person name="Lai Z."/>
            <person name="Le Paslier M.C."/>
            <person name="Lippi Y."/>
            <person name="Lorenzon L."/>
            <person name="Mandel J.R."/>
            <person name="Marage G."/>
            <person name="Marchand G."/>
            <person name="Marquand E."/>
            <person name="Bret-Mestries E."/>
            <person name="Morien E."/>
            <person name="Nambeesan S."/>
            <person name="Nguyen T."/>
            <person name="Pegot-Espagnet P."/>
            <person name="Pouilly N."/>
            <person name="Raftis F."/>
            <person name="Sallet E."/>
            <person name="Schiex T."/>
            <person name="Thomas J."/>
            <person name="Vandecasteele C."/>
            <person name="Vares D."/>
            <person name="Vear F."/>
            <person name="Vautrin S."/>
            <person name="Crespi M."/>
            <person name="Mangin B."/>
            <person name="Burke J.M."/>
            <person name="Salse J."/>
            <person name="Munos S."/>
            <person name="Vincourt P."/>
            <person name="Rieseberg L.H."/>
            <person name="Langlade N.B."/>
        </authorList>
    </citation>
    <scope>NUCLEOTIDE SEQUENCE [LARGE SCALE GENOMIC DNA]</scope>
    <source>
        <strain evidence="4">cv. SF193</strain>
        <tissue evidence="2">Leaves</tissue>
    </source>
</reference>
<sequence length="75" mass="8541">MTDRQSHRPATGFLLFLRHTTHTPTTLPRSFISGGKPEQRRLSSPAAQPSHTPHLAELTERDGAEREIGERERER</sequence>
<protein>
    <submittedName>
        <fullName evidence="3">Uncharacterized protein</fullName>
    </submittedName>
</protein>
<dbReference type="EMBL" id="CM007905">
    <property type="protein sequence ID" value="OTF92465.1"/>
    <property type="molecule type" value="Genomic_DNA"/>
</dbReference>
<evidence type="ECO:0000256" key="1">
    <source>
        <dbReference type="SAM" id="MobiDB-lite"/>
    </source>
</evidence>